<protein>
    <recommendedName>
        <fullName evidence="2">Polysaccharide lyase 14 domain-containing protein</fullName>
    </recommendedName>
</protein>
<dbReference type="Pfam" id="PF21294">
    <property type="entry name" value="Polysacc_lyase_14"/>
    <property type="match status" value="1"/>
</dbReference>
<feature type="domain" description="Polysaccharide lyase 14" evidence="2">
    <location>
        <begin position="71"/>
        <end position="291"/>
    </location>
</feature>
<keyword evidence="4" id="KW-1185">Reference proteome</keyword>
<dbReference type="AlphaFoldDB" id="A0A9D4D0P3"/>
<feature type="signal peptide" evidence="1">
    <location>
        <begin position="1"/>
        <end position="23"/>
    </location>
</feature>
<dbReference type="PANTHER" id="PTHR40124:SF1">
    <property type="entry name" value="DISAGGREGATASE RELATED REPEAT PROTEIN"/>
    <property type="match status" value="1"/>
</dbReference>
<evidence type="ECO:0000256" key="1">
    <source>
        <dbReference type="SAM" id="SignalP"/>
    </source>
</evidence>
<dbReference type="InterPro" id="IPR048958">
    <property type="entry name" value="Polysacc_lyase_14"/>
</dbReference>
<sequence>MALLTHTWLVLWIATLSTQQISGATLWSWNHESQNKDINVVLRDGFHMTDTQGKFGIGADDSLTLAEDPQNPGQWVLRVFYAHGSYSQSGKHRGAQFYGTPSAVTSHSYTTLTLEYEVYFPSSFGWNKGGKLPGLWGGTRDCSGGRIQDTCFSTRLMWRALGDGEVYAYVSHTQNPSFDTWCAKYDHTSTPAYMHVHCTADSGIEMGKGAFRFQHNRWHHIRQEVHLNAQPGQKGYIRLWVDGHAEIHVTDVIMRANTHFDIDGLFFSTFFGGHDSSWASPSDTYTYYRNFKITTDTLNPSQNELVG</sequence>
<organism evidence="3 4">
    <name type="scientific">Dreissena polymorpha</name>
    <name type="common">Zebra mussel</name>
    <name type="synonym">Mytilus polymorpha</name>
    <dbReference type="NCBI Taxonomy" id="45954"/>
    <lineage>
        <taxon>Eukaryota</taxon>
        <taxon>Metazoa</taxon>
        <taxon>Spiralia</taxon>
        <taxon>Lophotrochozoa</taxon>
        <taxon>Mollusca</taxon>
        <taxon>Bivalvia</taxon>
        <taxon>Autobranchia</taxon>
        <taxon>Heteroconchia</taxon>
        <taxon>Euheterodonta</taxon>
        <taxon>Imparidentia</taxon>
        <taxon>Neoheterodontei</taxon>
        <taxon>Myida</taxon>
        <taxon>Dreissenoidea</taxon>
        <taxon>Dreissenidae</taxon>
        <taxon>Dreissena</taxon>
    </lineage>
</organism>
<dbReference type="Gene3D" id="2.60.120.200">
    <property type="match status" value="1"/>
</dbReference>
<dbReference type="EMBL" id="JAIWYP010000011">
    <property type="protein sequence ID" value="KAH3735987.1"/>
    <property type="molecule type" value="Genomic_DNA"/>
</dbReference>
<evidence type="ECO:0000259" key="2">
    <source>
        <dbReference type="Pfam" id="PF21294"/>
    </source>
</evidence>
<accession>A0A9D4D0P3</accession>
<name>A0A9D4D0P3_DREPO</name>
<feature type="chain" id="PRO_5039700906" description="Polysaccharide lyase 14 domain-containing protein" evidence="1">
    <location>
        <begin position="24"/>
        <end position="307"/>
    </location>
</feature>
<reference evidence="3" key="2">
    <citation type="submission" date="2020-11" db="EMBL/GenBank/DDBJ databases">
        <authorList>
            <person name="McCartney M.A."/>
            <person name="Auch B."/>
            <person name="Kono T."/>
            <person name="Mallez S."/>
            <person name="Becker A."/>
            <person name="Gohl D.M."/>
            <person name="Silverstein K.A.T."/>
            <person name="Koren S."/>
            <person name="Bechman K.B."/>
            <person name="Herman A."/>
            <person name="Abrahante J.E."/>
            <person name="Garbe J."/>
        </authorList>
    </citation>
    <scope>NUCLEOTIDE SEQUENCE</scope>
    <source>
        <strain evidence="3">Duluth1</strain>
        <tissue evidence="3">Whole animal</tissue>
    </source>
</reference>
<dbReference type="OrthoDB" id="10069995at2759"/>
<proteinExistence type="predicted"/>
<dbReference type="PANTHER" id="PTHR40124">
    <property type="match status" value="1"/>
</dbReference>
<gene>
    <name evidence="3" type="ORF">DPMN_042547</name>
</gene>
<reference evidence="3" key="1">
    <citation type="journal article" date="2019" name="bioRxiv">
        <title>The Genome of the Zebra Mussel, Dreissena polymorpha: A Resource for Invasive Species Research.</title>
        <authorList>
            <person name="McCartney M.A."/>
            <person name="Auch B."/>
            <person name="Kono T."/>
            <person name="Mallez S."/>
            <person name="Zhang Y."/>
            <person name="Obille A."/>
            <person name="Becker A."/>
            <person name="Abrahante J.E."/>
            <person name="Garbe J."/>
            <person name="Badalamenti J.P."/>
            <person name="Herman A."/>
            <person name="Mangelson H."/>
            <person name="Liachko I."/>
            <person name="Sullivan S."/>
            <person name="Sone E.D."/>
            <person name="Koren S."/>
            <person name="Silverstein K.A.T."/>
            <person name="Beckman K.B."/>
            <person name="Gohl D.M."/>
        </authorList>
    </citation>
    <scope>NUCLEOTIDE SEQUENCE</scope>
    <source>
        <strain evidence="3">Duluth1</strain>
        <tissue evidence="3">Whole animal</tissue>
    </source>
</reference>
<evidence type="ECO:0000313" key="4">
    <source>
        <dbReference type="Proteomes" id="UP000828390"/>
    </source>
</evidence>
<comment type="caution">
    <text evidence="3">The sequence shown here is derived from an EMBL/GenBank/DDBJ whole genome shotgun (WGS) entry which is preliminary data.</text>
</comment>
<keyword evidence="1" id="KW-0732">Signal</keyword>
<evidence type="ECO:0000313" key="3">
    <source>
        <dbReference type="EMBL" id="KAH3735987.1"/>
    </source>
</evidence>
<dbReference type="Proteomes" id="UP000828390">
    <property type="component" value="Unassembled WGS sequence"/>
</dbReference>